<accession>A0A401ISP8</accession>
<dbReference type="EMBL" id="BFFP01000013">
    <property type="protein sequence ID" value="GBG94544.1"/>
    <property type="molecule type" value="Genomic_DNA"/>
</dbReference>
<keyword evidence="2" id="KW-1185">Reference proteome</keyword>
<dbReference type="InterPro" id="IPR029058">
    <property type="entry name" value="AB_hydrolase_fold"/>
</dbReference>
<name>A0A401ISP8_9LACO</name>
<sequence>MDVQNVDFLKDFNPDFTANKIRVNMHSDSNMLQLSVDNEFVKKEFKKLLAHDYILGEHINGVSYFQKRKTFALPNPELKTFEDLKYTIQDSVEQRSYRSKKLVVLFAHFSASNEATISKRMYFNIWQNIQKELVKDTMVLRIMDFNLSHGSGYINTVNFPDYEDQVQNLISFIMADQKIDKKNVVFWGSSKGGTGAFYHALLGDYKAVVVDPILDESWYIENKNDNHFMDGLRTTDLIPKINKIINDSNFENKKFVVTNSHFSFNYNSLQRVTKSDFISKVDIDMPNAYNHLQVVGYNSKVQSVTLLNISLDEQLQNALY</sequence>
<evidence type="ECO:0000313" key="2">
    <source>
        <dbReference type="Proteomes" id="UP000286848"/>
    </source>
</evidence>
<evidence type="ECO:0000313" key="1">
    <source>
        <dbReference type="EMBL" id="GBG94544.1"/>
    </source>
</evidence>
<evidence type="ECO:0008006" key="3">
    <source>
        <dbReference type="Google" id="ProtNLM"/>
    </source>
</evidence>
<dbReference type="Proteomes" id="UP000286848">
    <property type="component" value="Unassembled WGS sequence"/>
</dbReference>
<gene>
    <name evidence="1" type="ORF">LFYK43_10030</name>
</gene>
<organism evidence="1 2">
    <name type="scientific">Ligilactobacillus salitolerans</name>
    <dbReference type="NCBI Taxonomy" id="1808352"/>
    <lineage>
        <taxon>Bacteria</taxon>
        <taxon>Bacillati</taxon>
        <taxon>Bacillota</taxon>
        <taxon>Bacilli</taxon>
        <taxon>Lactobacillales</taxon>
        <taxon>Lactobacillaceae</taxon>
        <taxon>Ligilactobacillus</taxon>
    </lineage>
</organism>
<dbReference type="AlphaFoldDB" id="A0A401ISP8"/>
<reference evidence="2" key="1">
    <citation type="journal article" date="2019" name="Int. J. Syst. Evol. Microbiol.">
        <title>Lactobacillus salitolerans sp. nov., a novel lactic acid bacterium isolated from spent mushroom substrates.</title>
        <authorList>
            <person name="Tohno M."/>
            <person name="Tanizawa Y."/>
            <person name="Kojima Y."/>
            <person name="Sakamoto M."/>
            <person name="Nakamura Y."/>
            <person name="Ohkuma M."/>
            <person name="Kobayashi H."/>
        </authorList>
    </citation>
    <scope>NUCLEOTIDE SEQUENCE [LARGE SCALE GENOMIC DNA]</scope>
    <source>
        <strain evidence="2">YK43</strain>
    </source>
</reference>
<dbReference type="RefSeq" id="WP_124976042.1">
    <property type="nucleotide sequence ID" value="NZ_BFFP01000013.1"/>
</dbReference>
<dbReference type="Gene3D" id="3.40.50.1820">
    <property type="entry name" value="alpha/beta hydrolase"/>
    <property type="match status" value="1"/>
</dbReference>
<dbReference type="SUPFAM" id="SSF53474">
    <property type="entry name" value="alpha/beta-Hydrolases"/>
    <property type="match status" value="1"/>
</dbReference>
<dbReference type="NCBIfam" id="NF033892">
    <property type="entry name" value="XcbB_CpsF_sero"/>
    <property type="match status" value="1"/>
</dbReference>
<dbReference type="OrthoDB" id="2359060at2"/>
<proteinExistence type="predicted"/>
<protein>
    <recommendedName>
        <fullName evidence="3">XcbB/CpsF family capsular polysaccharide biosynthesis protein</fullName>
    </recommendedName>
</protein>
<comment type="caution">
    <text evidence="1">The sequence shown here is derived from an EMBL/GenBank/DDBJ whole genome shotgun (WGS) entry which is preliminary data.</text>
</comment>